<gene>
    <name evidence="1" type="ORF">ACJRO7_035926</name>
</gene>
<dbReference type="PANTHER" id="PTHR47074:SF11">
    <property type="entry name" value="REVERSE TRANSCRIPTASE-LIKE PROTEIN"/>
    <property type="match status" value="1"/>
</dbReference>
<dbReference type="AlphaFoldDB" id="A0ABD3JCL4"/>
<proteinExistence type="predicted"/>
<organism evidence="1 2">
    <name type="scientific">Eucalyptus globulus</name>
    <name type="common">Tasmanian blue gum</name>
    <dbReference type="NCBI Taxonomy" id="34317"/>
    <lineage>
        <taxon>Eukaryota</taxon>
        <taxon>Viridiplantae</taxon>
        <taxon>Streptophyta</taxon>
        <taxon>Embryophyta</taxon>
        <taxon>Tracheophyta</taxon>
        <taxon>Spermatophyta</taxon>
        <taxon>Magnoliopsida</taxon>
        <taxon>eudicotyledons</taxon>
        <taxon>Gunneridae</taxon>
        <taxon>Pentapetalae</taxon>
        <taxon>rosids</taxon>
        <taxon>malvids</taxon>
        <taxon>Myrtales</taxon>
        <taxon>Myrtaceae</taxon>
        <taxon>Myrtoideae</taxon>
        <taxon>Eucalypteae</taxon>
        <taxon>Eucalyptus</taxon>
    </lineage>
</organism>
<name>A0ABD3JCL4_EUCGL</name>
<evidence type="ECO:0000313" key="1">
    <source>
        <dbReference type="EMBL" id="KAL3723831.1"/>
    </source>
</evidence>
<sequence length="97" mass="10604">MQLAIAEAQSRRIFATPEPRPISKQRILNHKWHPPDHGVIKINIDAAYHSSCTDASVAGMCRDSSGHLIDGFALSVRASSALQAEAIAFNLTLHFLL</sequence>
<accession>A0ABD3JCL4</accession>
<comment type="caution">
    <text evidence="1">The sequence shown here is derived from an EMBL/GenBank/DDBJ whole genome shotgun (WGS) entry which is preliminary data.</text>
</comment>
<protein>
    <recommendedName>
        <fullName evidence="3">RNase H type-1 domain-containing protein</fullName>
    </recommendedName>
</protein>
<reference evidence="1 2" key="1">
    <citation type="submission" date="2024-11" db="EMBL/GenBank/DDBJ databases">
        <title>Chromosome-level genome assembly of Eucalyptus globulus Labill. provides insights into its genome evolution.</title>
        <authorList>
            <person name="Li X."/>
        </authorList>
    </citation>
    <scope>NUCLEOTIDE SEQUENCE [LARGE SCALE GENOMIC DNA]</scope>
    <source>
        <strain evidence="1">CL2024</strain>
        <tissue evidence="1">Fresh tender leaves</tissue>
    </source>
</reference>
<dbReference type="Proteomes" id="UP001634007">
    <property type="component" value="Unassembled WGS sequence"/>
</dbReference>
<dbReference type="PANTHER" id="PTHR47074">
    <property type="entry name" value="BNAC02G40300D PROTEIN"/>
    <property type="match status" value="1"/>
</dbReference>
<keyword evidence="2" id="KW-1185">Reference proteome</keyword>
<dbReference type="InterPro" id="IPR052929">
    <property type="entry name" value="RNase_H-like_EbsB-rel"/>
</dbReference>
<dbReference type="EMBL" id="JBJKBG010000009">
    <property type="protein sequence ID" value="KAL3723831.1"/>
    <property type="molecule type" value="Genomic_DNA"/>
</dbReference>
<evidence type="ECO:0000313" key="2">
    <source>
        <dbReference type="Proteomes" id="UP001634007"/>
    </source>
</evidence>
<evidence type="ECO:0008006" key="3">
    <source>
        <dbReference type="Google" id="ProtNLM"/>
    </source>
</evidence>